<dbReference type="OrthoDB" id="9773549at2"/>
<name>A0A1W0B9G7_9NOCA</name>
<accession>A0A1W0B9G7</accession>
<comment type="caution">
    <text evidence="3">The sequence shown here is derived from an EMBL/GenBank/DDBJ whole genome shotgun (WGS) entry which is preliminary data.</text>
</comment>
<dbReference type="InterPro" id="IPR000073">
    <property type="entry name" value="AB_hydrolase_1"/>
</dbReference>
<dbReference type="Pfam" id="PF12697">
    <property type="entry name" value="Abhydrolase_6"/>
    <property type="match status" value="1"/>
</dbReference>
<dbReference type="Proteomes" id="UP000188836">
    <property type="component" value="Unassembled WGS sequence"/>
</dbReference>
<dbReference type="PANTHER" id="PTHR10992">
    <property type="entry name" value="METHYLESTERASE FAMILY MEMBER"/>
    <property type="match status" value="1"/>
</dbReference>
<dbReference type="Gene3D" id="3.40.50.1820">
    <property type="entry name" value="alpha/beta hydrolase"/>
    <property type="match status" value="1"/>
</dbReference>
<reference evidence="3 4" key="1">
    <citation type="journal article" date="2016" name="Antonie Van Leeuwenhoek">
        <title>Nocardia donostiensis sp. nov., isolated from human respiratory specimens.</title>
        <authorList>
            <person name="Ercibengoa M."/>
            <person name="Bell M."/>
            <person name="Marimon J.M."/>
            <person name="Humrighouse B."/>
            <person name="Klenk H.P."/>
            <person name="Potter G."/>
            <person name="Perez-Trallero E."/>
        </authorList>
    </citation>
    <scope>NUCLEOTIDE SEQUENCE [LARGE SCALE GENOMIC DNA]</scope>
    <source>
        <strain evidence="3 4">X1655</strain>
    </source>
</reference>
<protein>
    <recommendedName>
        <fullName evidence="2">AB hydrolase-1 domain-containing protein</fullName>
    </recommendedName>
</protein>
<dbReference type="GO" id="GO:0080030">
    <property type="term" value="F:methyl indole-3-acetate esterase activity"/>
    <property type="evidence" value="ECO:0007669"/>
    <property type="project" value="TreeGrafter"/>
</dbReference>
<organism evidence="3 4">
    <name type="scientific">Nocardia donostiensis</name>
    <dbReference type="NCBI Taxonomy" id="1538463"/>
    <lineage>
        <taxon>Bacteria</taxon>
        <taxon>Bacillati</taxon>
        <taxon>Actinomycetota</taxon>
        <taxon>Actinomycetes</taxon>
        <taxon>Mycobacteriales</taxon>
        <taxon>Nocardiaceae</taxon>
        <taxon>Nocardia</taxon>
    </lineage>
</organism>
<evidence type="ECO:0000313" key="4">
    <source>
        <dbReference type="Proteomes" id="UP000188836"/>
    </source>
</evidence>
<dbReference type="PANTHER" id="PTHR10992:SF1083">
    <property type="entry name" value="METHYLESTERASE 1"/>
    <property type="match status" value="1"/>
</dbReference>
<keyword evidence="1" id="KW-0378">Hydrolase</keyword>
<evidence type="ECO:0000256" key="1">
    <source>
        <dbReference type="ARBA" id="ARBA00022801"/>
    </source>
</evidence>
<sequence length="237" mass="25580">MTRLLLVPGFWLGAWAWDEVAAELRGYGNEVQALTLPGLDPTDNDRLAATLEQQAQAIIDAAEVMGPGDTVLVSHSGGGAAAYLATDLAPERFTRAIYVDSAPLPNGFVLNSDLDLAAREFPLPEWPALEADGSSLAGLDERMLARFRERAVSEPAAVAAAPLRLSDRGARRAIPTTVICSSFTADTVRALRDAGEVPMFAELAYIDAEYLDLPTGHWPMWSRPKELAELIHTVANR</sequence>
<dbReference type="InterPro" id="IPR029058">
    <property type="entry name" value="AB_hydrolase_fold"/>
</dbReference>
<proteinExistence type="predicted"/>
<dbReference type="EMBL" id="MUMY01000019">
    <property type="protein sequence ID" value="ONM46913.1"/>
    <property type="molecule type" value="Genomic_DNA"/>
</dbReference>
<dbReference type="InterPro" id="IPR045889">
    <property type="entry name" value="MES/HNL"/>
</dbReference>
<dbReference type="GO" id="GO:0080031">
    <property type="term" value="F:methyl salicylate esterase activity"/>
    <property type="evidence" value="ECO:0007669"/>
    <property type="project" value="TreeGrafter"/>
</dbReference>
<evidence type="ECO:0000313" key="3">
    <source>
        <dbReference type="EMBL" id="ONM46913.1"/>
    </source>
</evidence>
<feature type="domain" description="AB hydrolase-1" evidence="2">
    <location>
        <begin position="4"/>
        <end position="229"/>
    </location>
</feature>
<dbReference type="STRING" id="1538463.B0T36_20840"/>
<dbReference type="SUPFAM" id="SSF53474">
    <property type="entry name" value="alpha/beta-Hydrolases"/>
    <property type="match status" value="1"/>
</dbReference>
<keyword evidence="4" id="KW-1185">Reference proteome</keyword>
<dbReference type="RefSeq" id="WP_077119975.1">
    <property type="nucleotide sequence ID" value="NZ_MUKP01000022.1"/>
</dbReference>
<dbReference type="AlphaFoldDB" id="A0A1W0B9G7"/>
<evidence type="ECO:0000259" key="2">
    <source>
        <dbReference type="Pfam" id="PF12697"/>
    </source>
</evidence>
<dbReference type="GO" id="GO:0009696">
    <property type="term" value="P:salicylic acid metabolic process"/>
    <property type="evidence" value="ECO:0007669"/>
    <property type="project" value="TreeGrafter"/>
</dbReference>
<dbReference type="GO" id="GO:0080032">
    <property type="term" value="F:methyl jasmonate esterase activity"/>
    <property type="evidence" value="ECO:0007669"/>
    <property type="project" value="TreeGrafter"/>
</dbReference>
<dbReference type="GO" id="GO:0009694">
    <property type="term" value="P:jasmonic acid metabolic process"/>
    <property type="evidence" value="ECO:0007669"/>
    <property type="project" value="TreeGrafter"/>
</dbReference>
<gene>
    <name evidence="3" type="ORF">B0T46_20795</name>
</gene>